<feature type="transmembrane region" description="Helical" evidence="6">
    <location>
        <begin position="1289"/>
        <end position="1315"/>
    </location>
</feature>
<feature type="transmembrane region" description="Helical" evidence="6">
    <location>
        <begin position="1469"/>
        <end position="1489"/>
    </location>
</feature>
<dbReference type="Pfam" id="PF00520">
    <property type="entry name" value="Ion_trans"/>
    <property type="match status" value="2"/>
</dbReference>
<feature type="compositionally biased region" description="Pro residues" evidence="5">
    <location>
        <begin position="126"/>
        <end position="135"/>
    </location>
</feature>
<evidence type="ECO:0000313" key="9">
    <source>
        <dbReference type="Proteomes" id="UP000290189"/>
    </source>
</evidence>
<feature type="domain" description="Ion transport" evidence="7">
    <location>
        <begin position="1169"/>
        <end position="1318"/>
    </location>
</feature>
<evidence type="ECO:0000256" key="2">
    <source>
        <dbReference type="ARBA" id="ARBA00022692"/>
    </source>
</evidence>
<keyword evidence="2 6" id="KW-0812">Transmembrane</keyword>
<keyword evidence="3 6" id="KW-1133">Transmembrane helix</keyword>
<geneLocation type="mitochondrion" evidence="8"/>
<feature type="transmembrane region" description="Helical" evidence="6">
    <location>
        <begin position="658"/>
        <end position="679"/>
    </location>
</feature>
<feature type="transmembrane region" description="Helical" evidence="6">
    <location>
        <begin position="616"/>
        <end position="638"/>
    </location>
</feature>
<dbReference type="PROSITE" id="PS00018">
    <property type="entry name" value="EF_HAND_1"/>
    <property type="match status" value="1"/>
</dbReference>
<feature type="region of interest" description="Disordered" evidence="5">
    <location>
        <begin position="118"/>
        <end position="140"/>
    </location>
</feature>
<protein>
    <recommendedName>
        <fullName evidence="7">Ion transport domain-containing protein</fullName>
    </recommendedName>
</protein>
<feature type="transmembrane region" description="Helical" evidence="6">
    <location>
        <begin position="1166"/>
        <end position="1189"/>
    </location>
</feature>
<dbReference type="InterPro" id="IPR005821">
    <property type="entry name" value="Ion_trans_dom"/>
</dbReference>
<feature type="region of interest" description="Disordered" evidence="5">
    <location>
        <begin position="981"/>
        <end position="1000"/>
    </location>
</feature>
<name>A0A3P3Y0F8_PLABS</name>
<feature type="transmembrane region" description="Helical" evidence="6">
    <location>
        <begin position="376"/>
        <end position="398"/>
    </location>
</feature>
<accession>A0A3P3Y0F8</accession>
<dbReference type="GO" id="GO:0016020">
    <property type="term" value="C:membrane"/>
    <property type="evidence" value="ECO:0007669"/>
    <property type="project" value="UniProtKB-SubCell"/>
</dbReference>
<evidence type="ECO:0000256" key="6">
    <source>
        <dbReference type="SAM" id="Phobius"/>
    </source>
</evidence>
<feature type="domain" description="Ion transport" evidence="7">
    <location>
        <begin position="1462"/>
        <end position="1676"/>
    </location>
</feature>
<keyword evidence="8" id="KW-0496">Mitochondrion</keyword>
<keyword evidence="4 6" id="KW-0472">Membrane</keyword>
<evidence type="ECO:0000313" key="8">
    <source>
        <dbReference type="EMBL" id="SPQ93609.1"/>
    </source>
</evidence>
<dbReference type="GO" id="GO:0005216">
    <property type="term" value="F:monoatomic ion channel activity"/>
    <property type="evidence" value="ECO:0007669"/>
    <property type="project" value="InterPro"/>
</dbReference>
<feature type="transmembrane region" description="Helical" evidence="6">
    <location>
        <begin position="956"/>
        <end position="974"/>
    </location>
</feature>
<feature type="transmembrane region" description="Helical" evidence="6">
    <location>
        <begin position="1113"/>
        <end position="1138"/>
    </location>
</feature>
<feature type="compositionally biased region" description="Low complexity" evidence="5">
    <location>
        <begin position="981"/>
        <end position="998"/>
    </location>
</feature>
<dbReference type="InterPro" id="IPR018247">
    <property type="entry name" value="EF_Hand_1_Ca_BS"/>
</dbReference>
<feature type="transmembrane region" description="Helical" evidence="6">
    <location>
        <begin position="1581"/>
        <end position="1601"/>
    </location>
</feature>
<comment type="subcellular location">
    <subcellularLocation>
        <location evidence="1">Membrane</location>
        <topology evidence="1">Multi-pass membrane protein</topology>
    </subcellularLocation>
</comment>
<sequence>MGDVIDDGSTKVSIGPIRREPSFPWDDDRDAHQGGGTASAHLPDTTEDSDLFSEGGSSRSLDDDPMINQAWRLVCALDLLNGIGIGAFLTEYMPPRESARLHEILSGHARITQHRRTLSVPAAATPSPPAPPASPPQDVAVRKPHIHGALRSMYRSRSSTATNANAVVYQPTLDIVLPTGATVLTLPGGSAGDADPVAVHATYAEWSAVQMATSMERFRKFLSVFAPDNDDHRASLSGLCQTAQPTHREKARYRALCEFLFRPMHLHAKRYTHEACAAIQQAATTIALLRDVEAQPNLSACEGFLYLIDNVLAMMLYRSETRMTKMPSHLRPTVLDRYEGLPLPDADRRSQDIIDAENATLVRDLRDKYGRVAATIASRTFTTLVVLVGVVGVVLLIWQCHSSFGAAVSGPQRVLQATSIVVAQNRISALTGDADTLARLAASRFTSPDALADQLELFPDVSSLFVVDNAGYVTAAAVRNESVVTRPPCTGSAWPCGRLIAPFPSAGTLWTAIVDLPFGGRGYAVVSPINATRRVGAGVPLQALSSSVGSCPNVDVVVMDDAAVVASTLPSALLGGNGTAPPPSASQSSSFRATSGLSLMTAFAIDDFPATYGKRIALLTIGTGAVFVVFCIATVVFAAGRWRAGRGSDDDGSGDAAAAAATVAFVVLVLVPAVVWVAWMEALGAIGGVERDRVVESVAWQAATDVAGLLQASKTVVAEAARAADATAMASVASLWTRSSAFPSAIYVTRPDGFMSGIRVAGQETLTIERSPGASSCYTERNASGGVVVIDCGYKVARASSTRTAYLPTGSGAVYVTSLAYGNGSVSVEFGSDVIVARLRSLMGRVSPNAVGIVLEDTGSGLRLVASTTSDGTAPTADATATSTETIIRHLAMFLLQANANIASVTTSVSSVQRDTLKPLTWAVRLADAANGNDWIVAALVPVSDLSGATDQRHTLTLVIAVFTVVLMLVLDWAGRRSAAGVTATTTTGKRPTSGPGTASDLKVAIQTTIQEARAADWEYQQQVLRQVDHPISSQLFRRHAWDRARRHIVDGAAGLNVPHICLLEKLPTRVPLRVYRLIQRPVVKWALTVTITVHICLSFAKPATLGDLLAGGATTSVVVAEAVCLVIEALFIGARLATKYIAVRSVRLQADLKWDDHRTIQVKDIGLIVVFAVVVVDWIAIVAGNVSIEYYVPCRPFLYVLSNAGTRESVRLFARTVYDTLDASLLYLLMVVVCGCISLAVFRADVNADQLNSSFTNVVRAISSCFVVMSTAENYHEMQYPAVNAFNVVWIAFMVGAGMFIILGIVIGTFQAAFERQRAAVDIHKRVLARAGMVAAFVLLDYDEDGHMSMGDFHHFLRFMRPAIASEDVDAAVGDLDKKSSLSNEAGSGRPPKRFVDVDGFISGAERVLASTIVQQPVRSAWRANARGLFFENPFYLHVWRLLTIGLIGVVALYGVSDEATTRNLDRTCLAFVVVSALEMLVKVAVYAPSQFWNYSRYNIGRWAAEIQFANRYDTIVVGAAFIGSLAGQAMTGFRFHYTDNENNERFYAVLPVVRIVTQTVATRHLIFGTFRVVPVIKDLVVLLLLVMYIYAMVGVQMLAHRFERMLVGAVPPSNFDNLANAFLGLTQLLVSDNWHATMYAAIQVTSWNIALYFMSYMIIVYILLSNLASGVITTVALKYTRGDAHAKTAD</sequence>
<evidence type="ECO:0000256" key="4">
    <source>
        <dbReference type="ARBA" id="ARBA00023136"/>
    </source>
</evidence>
<feature type="transmembrane region" description="Helical" evidence="6">
    <location>
        <begin position="1655"/>
        <end position="1679"/>
    </location>
</feature>
<evidence type="ECO:0000256" key="3">
    <source>
        <dbReference type="ARBA" id="ARBA00022989"/>
    </source>
</evidence>
<evidence type="ECO:0000256" key="1">
    <source>
        <dbReference type="ARBA" id="ARBA00004141"/>
    </source>
</evidence>
<feature type="region of interest" description="Disordered" evidence="5">
    <location>
        <begin position="1"/>
        <end position="64"/>
    </location>
</feature>
<dbReference type="EMBL" id="OVEO01000001">
    <property type="protein sequence ID" value="SPQ93609.1"/>
    <property type="molecule type" value="Genomic_DNA"/>
</dbReference>
<reference evidence="8 9" key="1">
    <citation type="submission" date="2018-03" db="EMBL/GenBank/DDBJ databases">
        <authorList>
            <person name="Fogelqvist J."/>
        </authorList>
    </citation>
    <scope>NUCLEOTIDE SEQUENCE [LARGE SCALE GENOMIC DNA]</scope>
</reference>
<feature type="transmembrane region" description="Helical" evidence="6">
    <location>
        <begin position="1436"/>
        <end position="1457"/>
    </location>
</feature>
<dbReference type="PANTHER" id="PTHR46726:SF1">
    <property type="entry name" value="TWO-PORE CALCIUM CHANNEL 3"/>
    <property type="match status" value="1"/>
</dbReference>
<dbReference type="PANTHER" id="PTHR46726">
    <property type="entry name" value="TWO PORE CHANNEL 3"/>
    <property type="match status" value="1"/>
</dbReference>
<feature type="transmembrane region" description="Helical" evidence="6">
    <location>
        <begin position="1226"/>
        <end position="1247"/>
    </location>
</feature>
<dbReference type="Gene3D" id="1.10.287.70">
    <property type="match status" value="1"/>
</dbReference>
<gene>
    <name evidence="8" type="ORF">PLBR_LOCUS824</name>
</gene>
<dbReference type="Proteomes" id="UP000290189">
    <property type="component" value="Unassembled WGS sequence"/>
</dbReference>
<evidence type="ECO:0000259" key="7">
    <source>
        <dbReference type="Pfam" id="PF00520"/>
    </source>
</evidence>
<evidence type="ECO:0000256" key="5">
    <source>
        <dbReference type="SAM" id="MobiDB-lite"/>
    </source>
</evidence>
<proteinExistence type="predicted"/>
<organism evidence="8 9">
    <name type="scientific">Plasmodiophora brassicae</name>
    <name type="common">Clubroot disease agent</name>
    <dbReference type="NCBI Taxonomy" id="37360"/>
    <lineage>
        <taxon>Eukaryota</taxon>
        <taxon>Sar</taxon>
        <taxon>Rhizaria</taxon>
        <taxon>Endomyxa</taxon>
        <taxon>Phytomyxea</taxon>
        <taxon>Plasmodiophorida</taxon>
        <taxon>Plasmodiophoridae</taxon>
        <taxon>Plasmodiophora</taxon>
    </lineage>
</organism>